<sequence length="478" mass="55571">MSYKFWGSAINDYEKLLETGERSDVIIYVGENEEEFRAHSAILCIRSEYFRAAFSNNWAEKKDGMLIFKKPNIESNLFRIILRFIYCGDVDLTKLQGPEVLKLLIAVDELDIQLLISCIQEYLTINKSDFLYKNPIEILEIVYQHEKFTDLWSFCLDKICEEPEKLINSDKFINLKTPLLELLLKRDDFALDEIIIWEGLIKWGLAQNPTIPKDVNKWSKEQFTIMERTLHGFIPLVRFYHIPSDVFFYKVLPYRKLLPKQLVYEITEYNMVPDKKSTINIQTPRKQKLLLKFGSSLIDSNHFAIFASWIDKKDNLYYNFENIPYNFNLLYRASRDGMDTKQFRNNCNNKGATIVITQVKGTNQIIGGYNPLVWDSSNSTKATTDSFIFSFADKKDINTAIIGRVKNTNSAIFCAGTLGPAFGPGADLYCTSGKQWECSSQNHYYSINLPFRTFFAEDYEIKPFRQHRTTIPALFLAE</sequence>
<dbReference type="SMART" id="SM00225">
    <property type="entry name" value="BTB"/>
    <property type="match status" value="1"/>
</dbReference>
<dbReference type="VEuPathDB" id="FungiDB:RhiirFUN_016743"/>
<dbReference type="eggNOG" id="KOG4350">
    <property type="taxonomic scope" value="Eukaryota"/>
</dbReference>
<evidence type="ECO:0000259" key="2">
    <source>
        <dbReference type="PROSITE" id="PS51886"/>
    </source>
</evidence>
<dbReference type="InterPro" id="IPR006571">
    <property type="entry name" value="TLDc_dom"/>
</dbReference>
<evidence type="ECO:0000259" key="1">
    <source>
        <dbReference type="PROSITE" id="PS50097"/>
    </source>
</evidence>
<feature type="domain" description="TLDc" evidence="2">
    <location>
        <begin position="296"/>
        <end position="478"/>
    </location>
</feature>
<dbReference type="PANTHER" id="PTHR24410">
    <property type="entry name" value="HL07962P-RELATED"/>
    <property type="match status" value="1"/>
</dbReference>
<dbReference type="Gene3D" id="3.30.710.10">
    <property type="entry name" value="Potassium Channel Kv1.1, Chain A"/>
    <property type="match status" value="1"/>
</dbReference>
<dbReference type="PANTHER" id="PTHR24410:SF23">
    <property type="entry name" value="BTB DOMAIN-CONTAINING PROTEIN-RELATED"/>
    <property type="match status" value="1"/>
</dbReference>
<dbReference type="InterPro" id="IPR011333">
    <property type="entry name" value="SKP1/BTB/POZ_sf"/>
</dbReference>
<name>U9UYV4_RHIID</name>
<dbReference type="PROSITE" id="PS51886">
    <property type="entry name" value="TLDC"/>
    <property type="match status" value="1"/>
</dbReference>
<evidence type="ECO:0000313" key="3">
    <source>
        <dbReference type="EMBL" id="ESA23768.1"/>
    </source>
</evidence>
<dbReference type="AlphaFoldDB" id="U9UYV4"/>
<dbReference type="HOGENOM" id="CLU_021542_0_1_1"/>
<organism evidence="3">
    <name type="scientific">Rhizophagus irregularis (strain DAOM 181602 / DAOM 197198 / MUCL 43194)</name>
    <name type="common">Arbuscular mycorrhizal fungus</name>
    <name type="synonym">Glomus intraradices</name>
    <dbReference type="NCBI Taxonomy" id="747089"/>
    <lineage>
        <taxon>Eukaryota</taxon>
        <taxon>Fungi</taxon>
        <taxon>Fungi incertae sedis</taxon>
        <taxon>Mucoromycota</taxon>
        <taxon>Glomeromycotina</taxon>
        <taxon>Glomeromycetes</taxon>
        <taxon>Glomerales</taxon>
        <taxon>Glomeraceae</taxon>
        <taxon>Rhizophagus</taxon>
    </lineage>
</organism>
<reference evidence="3" key="1">
    <citation type="submission" date="2013-07" db="EMBL/GenBank/DDBJ databases">
        <title>The genome of an arbuscular mycorrhizal fungus provides insights into the evolution of the oldest plant symbiosis.</title>
        <authorList>
            <consortium name="DOE Joint Genome Institute"/>
            <person name="Tisserant E."/>
            <person name="Malbreil M."/>
            <person name="Kuo A."/>
            <person name="Kohler A."/>
            <person name="Symeonidi A."/>
            <person name="Balestrini R."/>
            <person name="Charron P."/>
            <person name="Duensing N."/>
            <person name="Frei-dit-Frey N."/>
            <person name="Gianinazzi-Pearson V."/>
            <person name="Gilbert B."/>
            <person name="Handa Y."/>
            <person name="Hijri M."/>
            <person name="Kaul R."/>
            <person name="Kawaguchi M."/>
            <person name="Krajinski F."/>
            <person name="Lammers P."/>
            <person name="Lapierre D."/>
            <person name="Masclaux F.G."/>
            <person name="Murat C."/>
            <person name="Morin E."/>
            <person name="Ndikumana S."/>
            <person name="Pagni M."/>
            <person name="Petitpierre D."/>
            <person name="Requena N."/>
            <person name="Rosikiewicz P."/>
            <person name="Riley R."/>
            <person name="Saito K."/>
            <person name="San Clemente H."/>
            <person name="Shapiro H."/>
            <person name="van Tuinen D."/>
            <person name="Becard G."/>
            <person name="Bonfante P."/>
            <person name="Paszkowski U."/>
            <person name="Shachar-Hill Y."/>
            <person name="Young J.P."/>
            <person name="Sanders I.R."/>
            <person name="Henrissat B."/>
            <person name="Rensing S.A."/>
            <person name="Grigoriev I.V."/>
            <person name="Corradi N."/>
            <person name="Roux C."/>
            <person name="Martin F."/>
        </authorList>
    </citation>
    <scope>NUCLEOTIDE SEQUENCE</scope>
    <source>
        <strain evidence="3">DAOM 197198</strain>
    </source>
</reference>
<dbReference type="Pfam" id="PF00651">
    <property type="entry name" value="BTB"/>
    <property type="match status" value="1"/>
</dbReference>
<gene>
    <name evidence="3" type="ORF">GLOINDRAFT_15101</name>
</gene>
<evidence type="ECO:0008006" key="4">
    <source>
        <dbReference type="Google" id="ProtNLM"/>
    </source>
</evidence>
<dbReference type="CDD" id="cd18186">
    <property type="entry name" value="BTB_POZ_ZBTB_KLHL-like"/>
    <property type="match status" value="1"/>
</dbReference>
<protein>
    <recommendedName>
        <fullName evidence="4">Btb/poz domain-containing protein 19-like</fullName>
    </recommendedName>
</protein>
<dbReference type="Pfam" id="PF07534">
    <property type="entry name" value="TLD"/>
    <property type="match status" value="1"/>
</dbReference>
<dbReference type="SUPFAM" id="SSF54695">
    <property type="entry name" value="POZ domain"/>
    <property type="match status" value="1"/>
</dbReference>
<feature type="domain" description="BTB" evidence="1">
    <location>
        <begin position="23"/>
        <end position="94"/>
    </location>
</feature>
<dbReference type="InterPro" id="IPR051481">
    <property type="entry name" value="BTB-POZ/Galectin-3-binding"/>
</dbReference>
<proteinExistence type="predicted"/>
<dbReference type="EMBL" id="KI274494">
    <property type="protein sequence ID" value="ESA23768.1"/>
    <property type="molecule type" value="Genomic_DNA"/>
</dbReference>
<dbReference type="Gene3D" id="1.25.40.420">
    <property type="match status" value="1"/>
</dbReference>
<dbReference type="PROSITE" id="PS50097">
    <property type="entry name" value="BTB"/>
    <property type="match status" value="1"/>
</dbReference>
<dbReference type="InterPro" id="IPR000210">
    <property type="entry name" value="BTB/POZ_dom"/>
</dbReference>
<accession>U9UYV4</accession>